<dbReference type="Proteomes" id="UP001177021">
    <property type="component" value="Unassembled WGS sequence"/>
</dbReference>
<evidence type="ECO:0000313" key="1">
    <source>
        <dbReference type="EMBL" id="CAJ2677634.1"/>
    </source>
</evidence>
<keyword evidence="2" id="KW-1185">Reference proteome</keyword>
<dbReference type="EMBL" id="CASHSV030000823">
    <property type="protein sequence ID" value="CAJ2677634.1"/>
    <property type="molecule type" value="Genomic_DNA"/>
</dbReference>
<protein>
    <submittedName>
        <fullName evidence="1">Uncharacterized protein</fullName>
    </submittedName>
</protein>
<reference evidence="1" key="1">
    <citation type="submission" date="2023-10" db="EMBL/GenBank/DDBJ databases">
        <authorList>
            <person name="Rodriguez Cubillos JULIANA M."/>
            <person name="De Vega J."/>
        </authorList>
    </citation>
    <scope>NUCLEOTIDE SEQUENCE</scope>
</reference>
<organism evidence="1 2">
    <name type="scientific">Trifolium pratense</name>
    <name type="common">Red clover</name>
    <dbReference type="NCBI Taxonomy" id="57577"/>
    <lineage>
        <taxon>Eukaryota</taxon>
        <taxon>Viridiplantae</taxon>
        <taxon>Streptophyta</taxon>
        <taxon>Embryophyta</taxon>
        <taxon>Tracheophyta</taxon>
        <taxon>Spermatophyta</taxon>
        <taxon>Magnoliopsida</taxon>
        <taxon>eudicotyledons</taxon>
        <taxon>Gunneridae</taxon>
        <taxon>Pentapetalae</taxon>
        <taxon>rosids</taxon>
        <taxon>fabids</taxon>
        <taxon>Fabales</taxon>
        <taxon>Fabaceae</taxon>
        <taxon>Papilionoideae</taxon>
        <taxon>50 kb inversion clade</taxon>
        <taxon>NPAAA clade</taxon>
        <taxon>Hologalegina</taxon>
        <taxon>IRL clade</taxon>
        <taxon>Trifolieae</taxon>
        <taxon>Trifolium</taxon>
    </lineage>
</organism>
<evidence type="ECO:0000313" key="2">
    <source>
        <dbReference type="Proteomes" id="UP001177021"/>
    </source>
</evidence>
<comment type="caution">
    <text evidence="1">The sequence shown here is derived from an EMBL/GenBank/DDBJ whole genome shotgun (WGS) entry which is preliminary data.</text>
</comment>
<gene>
    <name evidence="1" type="ORF">MILVUS5_LOCUS40090</name>
</gene>
<sequence length="192" mass="22279">MDLEGKRFGRGNRELGGAHDLVSQYKLWPYYEFFCKKSLPLSISETHYLRNVVGETKIKKGEGMELDQLCKNKNTYMSEKKPSLRPFDLNVLSEAFHLREMDPNHISSAKKGPPNAVPNSANQPRENERKNKTDEKHTKHKLFRIKNGSCVANNTIRQNDYQPSQLKNQQDKKRRAETSYDPSVSKRLNTRQ</sequence>
<accession>A0ACB0MB73</accession>
<proteinExistence type="predicted"/>
<name>A0ACB0MB73_TRIPR</name>